<accession>D3F1W8</accession>
<dbReference type="InterPro" id="IPR052018">
    <property type="entry name" value="PHP_domain"/>
</dbReference>
<dbReference type="InterPro" id="IPR004013">
    <property type="entry name" value="PHP_dom"/>
</dbReference>
<sequence>MTKPTFDLQSHSLHSDGVLPAADVVERAAAAGVELLALSDHDTVDGVDEALAAGARHGVAILPATEISSVDGRYEDLHVLGYGIDHHNPLLAERLLAARADRELRAERMAAKLNELGFEVDDAPLAARRAAGKPIGRPHLAQAVLIHPANAARLAEEGHDDVSSFIPAYLIPGTPGYLARTHPTVFDAIGWIHDAGGLAIWAHPYWDLDSDDEVLGAIDRFKGAGLDGVECFYPTHDADQTRLLVERCGELGLLTTGSSDYHGPEHRLFSTFLAHELHGFTPDLSRLQDAARAATAAGA</sequence>
<dbReference type="EMBL" id="CP001854">
    <property type="protein sequence ID" value="ADB54149.1"/>
    <property type="molecule type" value="Genomic_DNA"/>
</dbReference>
<gene>
    <name evidence="2" type="ordered locus">Cwoe_5748</name>
</gene>
<dbReference type="InterPro" id="IPR016195">
    <property type="entry name" value="Pol/histidinol_Pase-like"/>
</dbReference>
<dbReference type="SUPFAM" id="SSF89550">
    <property type="entry name" value="PHP domain-like"/>
    <property type="match status" value="1"/>
</dbReference>
<evidence type="ECO:0000259" key="1">
    <source>
        <dbReference type="SMART" id="SM00481"/>
    </source>
</evidence>
<keyword evidence="3" id="KW-1185">Reference proteome</keyword>
<dbReference type="Proteomes" id="UP000008229">
    <property type="component" value="Chromosome"/>
</dbReference>
<dbReference type="CDD" id="cd07438">
    <property type="entry name" value="PHP_HisPPase_AMP"/>
    <property type="match status" value="1"/>
</dbReference>
<dbReference type="OrthoDB" id="9804333at2"/>
<dbReference type="GO" id="GO:0035312">
    <property type="term" value="F:5'-3' DNA exonuclease activity"/>
    <property type="evidence" value="ECO:0007669"/>
    <property type="project" value="TreeGrafter"/>
</dbReference>
<dbReference type="PANTHER" id="PTHR42924:SF3">
    <property type="entry name" value="POLYMERASE_HISTIDINOL PHOSPHATASE N-TERMINAL DOMAIN-CONTAINING PROTEIN"/>
    <property type="match status" value="1"/>
</dbReference>
<dbReference type="KEGG" id="cwo:Cwoe_5748"/>
<feature type="domain" description="Polymerase/histidinol phosphatase N-terminal" evidence="1">
    <location>
        <begin position="6"/>
        <end position="71"/>
    </location>
</feature>
<dbReference type="eggNOG" id="COG0613">
    <property type="taxonomic scope" value="Bacteria"/>
</dbReference>
<dbReference type="GO" id="GO:0004534">
    <property type="term" value="F:5'-3' RNA exonuclease activity"/>
    <property type="evidence" value="ECO:0007669"/>
    <property type="project" value="TreeGrafter"/>
</dbReference>
<dbReference type="PANTHER" id="PTHR42924">
    <property type="entry name" value="EXONUCLEASE"/>
    <property type="match status" value="1"/>
</dbReference>
<dbReference type="AlphaFoldDB" id="D3F1W8"/>
<dbReference type="SMART" id="SM00481">
    <property type="entry name" value="POLIIIAc"/>
    <property type="match status" value="1"/>
</dbReference>
<dbReference type="Pfam" id="PF02811">
    <property type="entry name" value="PHP"/>
    <property type="match status" value="1"/>
</dbReference>
<evidence type="ECO:0000313" key="2">
    <source>
        <dbReference type="EMBL" id="ADB54149.1"/>
    </source>
</evidence>
<dbReference type="HOGENOM" id="CLU_067347_1_0_11"/>
<proteinExistence type="predicted"/>
<dbReference type="RefSeq" id="WP_012937200.1">
    <property type="nucleotide sequence ID" value="NC_013739.1"/>
</dbReference>
<evidence type="ECO:0000313" key="3">
    <source>
        <dbReference type="Proteomes" id="UP000008229"/>
    </source>
</evidence>
<organism evidence="2 3">
    <name type="scientific">Conexibacter woesei (strain DSM 14684 / CCUG 47730 / CIP 108061 / JCM 11494 / NBRC 100937 / ID131577)</name>
    <dbReference type="NCBI Taxonomy" id="469383"/>
    <lineage>
        <taxon>Bacteria</taxon>
        <taxon>Bacillati</taxon>
        <taxon>Actinomycetota</taxon>
        <taxon>Thermoleophilia</taxon>
        <taxon>Solirubrobacterales</taxon>
        <taxon>Conexibacteraceae</taxon>
        <taxon>Conexibacter</taxon>
    </lineage>
</organism>
<protein>
    <submittedName>
        <fullName evidence="2">PHP domain protein</fullName>
    </submittedName>
</protein>
<reference evidence="3" key="2">
    <citation type="submission" date="2010-01" db="EMBL/GenBank/DDBJ databases">
        <title>The complete genome of Conexibacter woesei DSM 14684.</title>
        <authorList>
            <consortium name="US DOE Joint Genome Institute (JGI-PGF)"/>
            <person name="Lucas S."/>
            <person name="Copeland A."/>
            <person name="Lapidus A."/>
            <person name="Glavina del Rio T."/>
            <person name="Dalin E."/>
            <person name="Tice H."/>
            <person name="Bruce D."/>
            <person name="Goodwin L."/>
            <person name="Pitluck S."/>
            <person name="Kyrpides N."/>
            <person name="Mavromatis K."/>
            <person name="Ivanova N."/>
            <person name="Mikhailova N."/>
            <person name="Chertkov O."/>
            <person name="Brettin T."/>
            <person name="Detter J.C."/>
            <person name="Han C."/>
            <person name="Larimer F."/>
            <person name="Land M."/>
            <person name="Hauser L."/>
            <person name="Markowitz V."/>
            <person name="Cheng J.-F."/>
            <person name="Hugenholtz P."/>
            <person name="Woyke T."/>
            <person name="Wu D."/>
            <person name="Pukall R."/>
            <person name="Steenblock K."/>
            <person name="Schneider S."/>
            <person name="Klenk H.-P."/>
            <person name="Eisen J.A."/>
        </authorList>
    </citation>
    <scope>NUCLEOTIDE SEQUENCE [LARGE SCALE GENOMIC DNA]</scope>
    <source>
        <strain evidence="3">DSM 14684 / CIP 108061 / JCM 11494 / NBRC 100937 / ID131577</strain>
    </source>
</reference>
<reference evidence="2 3" key="1">
    <citation type="journal article" date="2010" name="Stand. Genomic Sci.">
        <title>Complete genome sequence of Conexibacter woesei type strain (ID131577).</title>
        <authorList>
            <person name="Pukall R."/>
            <person name="Lapidus A."/>
            <person name="Glavina Del Rio T."/>
            <person name="Copeland A."/>
            <person name="Tice H."/>
            <person name="Cheng J.-F."/>
            <person name="Lucas S."/>
            <person name="Chen F."/>
            <person name="Nolan M."/>
            <person name="Bruce D."/>
            <person name="Goodwin L."/>
            <person name="Pitluck S."/>
            <person name="Mavromatis K."/>
            <person name="Ivanova N."/>
            <person name="Ovchinnikova G."/>
            <person name="Pati A."/>
            <person name="Chen A."/>
            <person name="Palaniappan K."/>
            <person name="Land M."/>
            <person name="Hauser L."/>
            <person name="Chang Y.-J."/>
            <person name="Jeffries C.D."/>
            <person name="Chain P."/>
            <person name="Meincke L."/>
            <person name="Sims D."/>
            <person name="Brettin T."/>
            <person name="Detter J.C."/>
            <person name="Rohde M."/>
            <person name="Goeker M."/>
            <person name="Bristow J."/>
            <person name="Eisen J.A."/>
            <person name="Markowitz V."/>
            <person name="Kyrpides N.C."/>
            <person name="Klenk H.-P."/>
            <person name="Hugenholtz P."/>
        </authorList>
    </citation>
    <scope>NUCLEOTIDE SEQUENCE [LARGE SCALE GENOMIC DNA]</scope>
    <source>
        <strain evidence="3">DSM 14684 / CIP 108061 / JCM 11494 / NBRC 100937 / ID131577</strain>
    </source>
</reference>
<dbReference type="Gene3D" id="1.10.150.650">
    <property type="match status" value="1"/>
</dbReference>
<name>D3F1W8_CONWI</name>
<dbReference type="Gene3D" id="3.20.20.140">
    <property type="entry name" value="Metal-dependent hydrolases"/>
    <property type="match status" value="1"/>
</dbReference>
<dbReference type="STRING" id="469383.Cwoe_5748"/>
<dbReference type="InterPro" id="IPR003141">
    <property type="entry name" value="Pol/His_phosphatase_N"/>
</dbReference>